<dbReference type="Pfam" id="PF14760">
    <property type="entry name" value="Rnk_N"/>
    <property type="match status" value="1"/>
</dbReference>
<dbReference type="STRING" id="966.BTA35_0211230"/>
<evidence type="ECO:0000313" key="4">
    <source>
        <dbReference type="Proteomes" id="UP000190064"/>
    </source>
</evidence>
<keyword evidence="4" id="KW-1185">Reference proteome</keyword>
<dbReference type="PANTHER" id="PTHR30437">
    <property type="entry name" value="TRANSCRIPTION ELONGATION FACTOR GREA"/>
    <property type="match status" value="1"/>
</dbReference>
<accession>A0A1T1HAK5</accession>
<evidence type="ECO:0000259" key="2">
    <source>
        <dbReference type="Pfam" id="PF14760"/>
    </source>
</evidence>
<name>A0A1T1HAK5_OCELI</name>
<dbReference type="GO" id="GO:0032784">
    <property type="term" value="P:regulation of DNA-templated transcription elongation"/>
    <property type="evidence" value="ECO:0007669"/>
    <property type="project" value="InterPro"/>
</dbReference>
<dbReference type="GO" id="GO:0070063">
    <property type="term" value="F:RNA polymerase binding"/>
    <property type="evidence" value="ECO:0007669"/>
    <property type="project" value="InterPro"/>
</dbReference>
<dbReference type="AlphaFoldDB" id="A0A1T1HAK5"/>
<protein>
    <submittedName>
        <fullName evidence="3">Nucleoside diphosphate kinase regulator</fullName>
    </submittedName>
</protein>
<dbReference type="EMBL" id="MTSD02000004">
    <property type="protein sequence ID" value="OOV86863.1"/>
    <property type="molecule type" value="Genomic_DNA"/>
</dbReference>
<gene>
    <name evidence="3" type="ORF">BTA35_0211230</name>
</gene>
<dbReference type="SUPFAM" id="SSF54534">
    <property type="entry name" value="FKBP-like"/>
    <property type="match status" value="1"/>
</dbReference>
<dbReference type="Gene3D" id="3.10.50.30">
    <property type="entry name" value="Transcription elongation factor, GreA/GreB, C-terminal domain"/>
    <property type="match status" value="1"/>
</dbReference>
<keyword evidence="3" id="KW-0808">Transferase</keyword>
<keyword evidence="3" id="KW-0418">Kinase</keyword>
<evidence type="ECO:0000259" key="1">
    <source>
        <dbReference type="Pfam" id="PF01272"/>
    </source>
</evidence>
<dbReference type="PANTHER" id="PTHR30437:SF5">
    <property type="entry name" value="REGULATOR OF NUCLEOSIDE DIPHOSPHATE KINASE"/>
    <property type="match status" value="1"/>
</dbReference>
<dbReference type="GO" id="GO:0003677">
    <property type="term" value="F:DNA binding"/>
    <property type="evidence" value="ECO:0007669"/>
    <property type="project" value="InterPro"/>
</dbReference>
<dbReference type="GO" id="GO:0016301">
    <property type="term" value="F:kinase activity"/>
    <property type="evidence" value="ECO:0007669"/>
    <property type="project" value="UniProtKB-KW"/>
</dbReference>
<proteinExistence type="predicted"/>
<organism evidence="3 4">
    <name type="scientific">Oceanospirillum linum</name>
    <dbReference type="NCBI Taxonomy" id="966"/>
    <lineage>
        <taxon>Bacteria</taxon>
        <taxon>Pseudomonadati</taxon>
        <taxon>Pseudomonadota</taxon>
        <taxon>Gammaproteobacteria</taxon>
        <taxon>Oceanospirillales</taxon>
        <taxon>Oceanospirillaceae</taxon>
        <taxon>Oceanospirillum</taxon>
    </lineage>
</organism>
<reference evidence="3" key="1">
    <citation type="submission" date="2017-02" db="EMBL/GenBank/DDBJ databases">
        <title>Draft Genome Sequence of the Salt Water Bacterium Oceanospirillum linum ATCC 11336.</title>
        <authorList>
            <person name="Trachtenberg A.M."/>
            <person name="Carney J.G."/>
            <person name="Linnane J.D."/>
            <person name="Rheaume B.A."/>
            <person name="Pitts N.L."/>
            <person name="Mykles D.L."/>
            <person name="Maclea K.S."/>
        </authorList>
    </citation>
    <scope>NUCLEOTIDE SEQUENCE [LARGE SCALE GENOMIC DNA]</scope>
    <source>
        <strain evidence="3">ATCC 11336</strain>
    </source>
</reference>
<dbReference type="GO" id="GO:0006354">
    <property type="term" value="P:DNA-templated transcription elongation"/>
    <property type="evidence" value="ECO:0007669"/>
    <property type="project" value="TreeGrafter"/>
</dbReference>
<dbReference type="InterPro" id="IPR023459">
    <property type="entry name" value="Tscrpt_elong_fac_GreA/B_fam"/>
</dbReference>
<dbReference type="InterPro" id="IPR029462">
    <property type="entry name" value="Rnk_N"/>
</dbReference>
<feature type="domain" description="Transcription elongation factor GreA/GreB C-terminal" evidence="1">
    <location>
        <begin position="55"/>
        <end position="130"/>
    </location>
</feature>
<dbReference type="NCBIfam" id="NF004396">
    <property type="entry name" value="PRK05753.1"/>
    <property type="match status" value="1"/>
</dbReference>
<feature type="domain" description="Regulator of nucleoside diphosphate kinase N-terminal" evidence="2">
    <location>
        <begin position="9"/>
        <end position="49"/>
    </location>
</feature>
<comment type="caution">
    <text evidence="3">The sequence shown here is derived from an EMBL/GenBank/DDBJ whole genome shotgun (WGS) entry which is preliminary data.</text>
</comment>
<dbReference type="Pfam" id="PF01272">
    <property type="entry name" value="GreA_GreB"/>
    <property type="match status" value="1"/>
</dbReference>
<dbReference type="InterPro" id="IPR036953">
    <property type="entry name" value="GreA/GreB_C_sf"/>
</dbReference>
<dbReference type="Proteomes" id="UP000190064">
    <property type="component" value="Unassembled WGS sequence"/>
</dbReference>
<dbReference type="Gene3D" id="1.10.286.20">
    <property type="match status" value="1"/>
</dbReference>
<sequence length="139" mass="15177">MNTMENIQPEIIISESDAEKLDELLAVVSQKEFPGSVNLEQELDRASIVPSSQIPENVVTMNSRVRFKDIHSAKSFILTLVYPKDAGQQETVSVLAPIGSALLGLSVGQQISWPKPAGGMMLVEIEEILYQPERDGALA</sequence>
<evidence type="ECO:0000313" key="3">
    <source>
        <dbReference type="EMBL" id="OOV86863.1"/>
    </source>
</evidence>
<dbReference type="InterPro" id="IPR001437">
    <property type="entry name" value="Tscrpt_elong_fac_GreA/B_C"/>
</dbReference>